<evidence type="ECO:0000313" key="2">
    <source>
        <dbReference type="EMBL" id="SHL70724.1"/>
    </source>
</evidence>
<proteinExistence type="predicted"/>
<dbReference type="AlphaFoldDB" id="A0A1M7CU06"/>
<dbReference type="Proteomes" id="UP000184028">
    <property type="component" value="Unassembled WGS sequence"/>
</dbReference>
<dbReference type="STRING" id="946677.SAMN05444484_102301"/>
<keyword evidence="3" id="KW-1185">Reference proteome</keyword>
<gene>
    <name evidence="2" type="ORF">SAMN05444484_102301</name>
</gene>
<dbReference type="OrthoDB" id="7433394at2"/>
<feature type="chain" id="PRO_5009924729" evidence="1">
    <location>
        <begin position="21"/>
        <end position="253"/>
    </location>
</feature>
<dbReference type="RefSeq" id="WP_068841782.1">
    <property type="nucleotide sequence ID" value="NZ_FRBT01000002.1"/>
</dbReference>
<evidence type="ECO:0000256" key="1">
    <source>
        <dbReference type="SAM" id="SignalP"/>
    </source>
</evidence>
<evidence type="ECO:0000313" key="3">
    <source>
        <dbReference type="Proteomes" id="UP000184028"/>
    </source>
</evidence>
<reference evidence="3" key="1">
    <citation type="submission" date="2016-11" db="EMBL/GenBank/DDBJ databases">
        <authorList>
            <person name="Varghese N."/>
            <person name="Submissions S."/>
        </authorList>
    </citation>
    <scope>NUCLEOTIDE SEQUENCE [LARGE SCALE GENOMIC DNA]</scope>
    <source>
        <strain evidence="3">DSM 24724</strain>
    </source>
</reference>
<accession>A0A1M7CU06</accession>
<organism evidence="2 3">
    <name type="scientific">Flavobacterium chilense</name>
    <dbReference type="NCBI Taxonomy" id="946677"/>
    <lineage>
        <taxon>Bacteria</taxon>
        <taxon>Pseudomonadati</taxon>
        <taxon>Bacteroidota</taxon>
        <taxon>Flavobacteriia</taxon>
        <taxon>Flavobacteriales</taxon>
        <taxon>Flavobacteriaceae</taxon>
        <taxon>Flavobacterium</taxon>
    </lineage>
</organism>
<name>A0A1M7CU06_9FLAO</name>
<feature type="signal peptide" evidence="1">
    <location>
        <begin position="1"/>
        <end position="20"/>
    </location>
</feature>
<sequence length="253" mass="28991">MKKNTVFLILLMLCSSFITAQEAKSEYQVFAKKLIENVKNNNKEALGDLVVYPLKREYPIPDINNKSDFIKRFDEIFDTGLKNEIIKSNPVKDWFDMGLRGVMLNHGIIWLDVDGRLTAINYQSKFETDLKNKLIASQKKELDPSIAFFQTPICILETAKFKIRIDNLGNNNYRFASWSIDKKMSEKPDLVINGGKLIVEGIGGNHQYEFKKDKYTYECAIIVLGEKNSPPARLTIYLGTKKTLVQDAKIVPR</sequence>
<protein>
    <submittedName>
        <fullName evidence="2">Uncharacterized protein</fullName>
    </submittedName>
</protein>
<dbReference type="EMBL" id="FRBT01000002">
    <property type="protein sequence ID" value="SHL70724.1"/>
    <property type="molecule type" value="Genomic_DNA"/>
</dbReference>
<keyword evidence="1" id="KW-0732">Signal</keyword>